<feature type="signal peptide" evidence="1">
    <location>
        <begin position="1"/>
        <end position="23"/>
    </location>
</feature>
<keyword evidence="1" id="KW-0732">Signal</keyword>
<evidence type="ECO:0008006" key="4">
    <source>
        <dbReference type="Google" id="ProtNLM"/>
    </source>
</evidence>
<dbReference type="EMBL" id="JACIDM010000001">
    <property type="protein sequence ID" value="MBB4082380.1"/>
    <property type="molecule type" value="Genomic_DNA"/>
</dbReference>
<comment type="caution">
    <text evidence="2">The sequence shown here is derived from an EMBL/GenBank/DDBJ whole genome shotgun (WGS) entry which is preliminary data.</text>
</comment>
<protein>
    <recommendedName>
        <fullName evidence="4">YARHG domain-containing protein</fullName>
    </recommendedName>
</protein>
<keyword evidence="3" id="KW-1185">Reference proteome</keyword>
<gene>
    <name evidence="2" type="ORF">GGR12_001219</name>
</gene>
<evidence type="ECO:0000313" key="3">
    <source>
        <dbReference type="Proteomes" id="UP000529946"/>
    </source>
</evidence>
<name>A0A7W6NNI0_9CAUL</name>
<reference evidence="2 3" key="1">
    <citation type="submission" date="2020-08" db="EMBL/GenBank/DDBJ databases">
        <title>Genomic Encyclopedia of Type Strains, Phase IV (KMG-IV): sequencing the most valuable type-strain genomes for metagenomic binning, comparative biology and taxonomic classification.</title>
        <authorList>
            <person name="Goeker M."/>
        </authorList>
    </citation>
    <scope>NUCLEOTIDE SEQUENCE [LARGE SCALE GENOMIC DNA]</scope>
    <source>
        <strain evidence="2 3">DSM 23960</strain>
    </source>
</reference>
<evidence type="ECO:0000256" key="1">
    <source>
        <dbReference type="SAM" id="SignalP"/>
    </source>
</evidence>
<proteinExistence type="predicted"/>
<accession>A0A7W6NNI0</accession>
<dbReference type="AlphaFoldDB" id="A0A7W6NNI0"/>
<dbReference type="Proteomes" id="UP000529946">
    <property type="component" value="Unassembled WGS sequence"/>
</dbReference>
<evidence type="ECO:0000313" key="2">
    <source>
        <dbReference type="EMBL" id="MBB4082380.1"/>
    </source>
</evidence>
<feature type="chain" id="PRO_5031457087" description="YARHG domain-containing protein" evidence="1">
    <location>
        <begin position="24"/>
        <end position="100"/>
    </location>
</feature>
<organism evidence="2 3">
    <name type="scientific">Brevundimonas lenta</name>
    <dbReference type="NCBI Taxonomy" id="424796"/>
    <lineage>
        <taxon>Bacteria</taxon>
        <taxon>Pseudomonadati</taxon>
        <taxon>Pseudomonadota</taxon>
        <taxon>Alphaproteobacteria</taxon>
        <taxon>Caulobacterales</taxon>
        <taxon>Caulobacteraceae</taxon>
        <taxon>Brevundimonas</taxon>
    </lineage>
</organism>
<sequence>MTRNALIACALFAATAAPSFASAGEAPRPDTDAQVAVTLCERDALTQAAFRRNHGPSPEFVTAADVMRAREAGERWAEPKCISVRQQRELNRMLGQRTSR</sequence>
<dbReference type="RefSeq" id="WP_183203462.1">
    <property type="nucleotide sequence ID" value="NZ_BAAAER010000004.1"/>
</dbReference>